<dbReference type="Gene3D" id="3.30.1780.10">
    <property type="entry name" value="ornithine cyclodeaminase, domain 1"/>
    <property type="match status" value="1"/>
</dbReference>
<sequence>MAEMSEIRILDNSTIHGLLINLSKAETVQFRQVVERTFEDFSANGERQYQPMPIVANRPNGQNTLFRPFTSNTGIGTKITVEPVPGPDGKKDPLHGVIVLCDGKGNPKGLLSSEEVTGYSTSMNVMVPFSWRKHVGDIIIFGSGMQALWHTRLILMLRGAEVRSITYVSPVGDQAKQLIATVSVENSARWKANCSFEFIDNNSPDFHQKLELRLCNVDCIFCTTPSKKPLFPASYVANRGSRRPLISAIGSWQSDMIELDPELLRLAVQPSAGYNPLTGKDDGVILVDDRDFALTNSGELVKSRTKAGDVVELGEIFALRSGKLSPVSMTKMAVEKTDRFLSEGLVIYKSVGVSLTDLTVSDAILKLAKKRQQKL</sequence>
<keyword evidence="3" id="KW-1185">Reference proteome</keyword>
<accession>A0A5N6X6S9</accession>
<comment type="similarity">
    <text evidence="1">Belongs to the ornithine cyclodeaminase/mu-crystallin family.</text>
</comment>
<proteinExistence type="inferred from homology"/>
<name>A0A5N6X6S9_9EURO</name>
<dbReference type="InterPro" id="IPR036291">
    <property type="entry name" value="NAD(P)-bd_dom_sf"/>
</dbReference>
<dbReference type="GO" id="GO:0005737">
    <property type="term" value="C:cytoplasm"/>
    <property type="evidence" value="ECO:0007669"/>
    <property type="project" value="TreeGrafter"/>
</dbReference>
<dbReference type="InterPro" id="IPR003462">
    <property type="entry name" value="ODC_Mu_crystall"/>
</dbReference>
<dbReference type="SUPFAM" id="SSF51735">
    <property type="entry name" value="NAD(P)-binding Rossmann-fold domains"/>
    <property type="match status" value="1"/>
</dbReference>
<dbReference type="PANTHER" id="PTHR13812">
    <property type="entry name" value="KETIMINE REDUCTASE MU-CRYSTALLIN"/>
    <property type="match status" value="1"/>
</dbReference>
<reference evidence="3" key="1">
    <citation type="submission" date="2019-04" db="EMBL/GenBank/DDBJ databases">
        <title>Friends and foes A comparative genomics studyof 23 Aspergillus species from section Flavi.</title>
        <authorList>
            <consortium name="DOE Joint Genome Institute"/>
            <person name="Kjaerbolling I."/>
            <person name="Vesth T."/>
            <person name="Frisvad J.C."/>
            <person name="Nybo J.L."/>
            <person name="Theobald S."/>
            <person name="Kildgaard S."/>
            <person name="Isbrandt T."/>
            <person name="Kuo A."/>
            <person name="Sato A."/>
            <person name="Lyhne E.K."/>
            <person name="Kogle M.E."/>
            <person name="Wiebenga A."/>
            <person name="Kun R.S."/>
            <person name="Lubbers R.J."/>
            <person name="Makela M.R."/>
            <person name="Barry K."/>
            <person name="Chovatia M."/>
            <person name="Clum A."/>
            <person name="Daum C."/>
            <person name="Haridas S."/>
            <person name="He G."/>
            <person name="LaButti K."/>
            <person name="Lipzen A."/>
            <person name="Mondo S."/>
            <person name="Riley R."/>
            <person name="Salamov A."/>
            <person name="Simmons B.A."/>
            <person name="Magnuson J.K."/>
            <person name="Henrissat B."/>
            <person name="Mortensen U.H."/>
            <person name="Larsen T.O."/>
            <person name="Devries R.P."/>
            <person name="Grigoriev I.V."/>
            <person name="Machida M."/>
            <person name="Baker S.E."/>
            <person name="Andersen M.R."/>
        </authorList>
    </citation>
    <scope>NUCLEOTIDE SEQUENCE [LARGE SCALE GENOMIC DNA]</scope>
    <source>
        <strain evidence="3">CBS 130017</strain>
    </source>
</reference>
<evidence type="ECO:0000256" key="1">
    <source>
        <dbReference type="ARBA" id="ARBA00008903"/>
    </source>
</evidence>
<dbReference type="Proteomes" id="UP000325945">
    <property type="component" value="Unassembled WGS sequence"/>
</dbReference>
<dbReference type="AlphaFoldDB" id="A0A5N6X6S9"/>
<dbReference type="Gene3D" id="3.40.50.720">
    <property type="entry name" value="NAD(P)-binding Rossmann-like Domain"/>
    <property type="match status" value="1"/>
</dbReference>
<protein>
    <submittedName>
        <fullName evidence="2">Uncharacterized protein</fullName>
    </submittedName>
</protein>
<dbReference type="EMBL" id="ML741789">
    <property type="protein sequence ID" value="KAE8327829.1"/>
    <property type="molecule type" value="Genomic_DNA"/>
</dbReference>
<dbReference type="PANTHER" id="PTHR13812:SF19">
    <property type="entry name" value="KETIMINE REDUCTASE MU-CRYSTALLIN"/>
    <property type="match status" value="1"/>
</dbReference>
<gene>
    <name evidence="2" type="ORF">BDV39DRAFT_204543</name>
</gene>
<organism evidence="2 3">
    <name type="scientific">Aspergillus sergii</name>
    <dbReference type="NCBI Taxonomy" id="1034303"/>
    <lineage>
        <taxon>Eukaryota</taxon>
        <taxon>Fungi</taxon>
        <taxon>Dikarya</taxon>
        <taxon>Ascomycota</taxon>
        <taxon>Pezizomycotina</taxon>
        <taxon>Eurotiomycetes</taxon>
        <taxon>Eurotiomycetidae</taxon>
        <taxon>Eurotiales</taxon>
        <taxon>Aspergillaceae</taxon>
        <taxon>Aspergillus</taxon>
        <taxon>Aspergillus subgen. Circumdati</taxon>
    </lineage>
</organism>
<dbReference type="InterPro" id="IPR023401">
    <property type="entry name" value="ODC_N"/>
</dbReference>
<evidence type="ECO:0000313" key="2">
    <source>
        <dbReference type="EMBL" id="KAE8327829.1"/>
    </source>
</evidence>
<evidence type="ECO:0000313" key="3">
    <source>
        <dbReference type="Proteomes" id="UP000325945"/>
    </source>
</evidence>